<dbReference type="KEGG" id="asr:WL1483_2352"/>
<dbReference type="GO" id="GO:0016747">
    <property type="term" value="F:acyltransferase activity, transferring groups other than amino-acyl groups"/>
    <property type="evidence" value="ECO:0007669"/>
    <property type="project" value="InterPro"/>
</dbReference>
<keyword evidence="1 4" id="KW-0808">Transferase</keyword>
<dbReference type="CDD" id="cd04301">
    <property type="entry name" value="NAT_SF"/>
    <property type="match status" value="1"/>
</dbReference>
<keyword evidence="7" id="KW-1185">Reference proteome</keyword>
<evidence type="ECO:0000313" key="6">
    <source>
        <dbReference type="Proteomes" id="UP000058114"/>
    </source>
</evidence>
<dbReference type="AlphaFoldDB" id="A0A0S2SJA2"/>
<reference evidence="5 7" key="3">
    <citation type="submission" date="2021-09" db="EMBL/GenBank/DDBJ databases">
        <title>Aeromonas schubertii isolated from Asian sea bass.</title>
        <authorList>
            <person name="Pinpimai K."/>
        </authorList>
    </citation>
    <scope>NUCLEOTIDE SEQUENCE [LARGE SCALE GENOMIC DNA]</scope>
    <source>
        <strain evidence="5 7">CHULA2021a</strain>
    </source>
</reference>
<dbReference type="PROSITE" id="PS51186">
    <property type="entry name" value="GNAT"/>
    <property type="match status" value="1"/>
</dbReference>
<dbReference type="InterPro" id="IPR000182">
    <property type="entry name" value="GNAT_dom"/>
</dbReference>
<keyword evidence="2 5" id="KW-0012">Acyltransferase</keyword>
<dbReference type="EC" id="2.3.1.-" evidence="5"/>
<dbReference type="Proteomes" id="UP000774958">
    <property type="component" value="Unassembled WGS sequence"/>
</dbReference>
<dbReference type="Gene3D" id="3.40.630.30">
    <property type="match status" value="1"/>
</dbReference>
<sequence>MSITIRRAGPEDAAALRDVYAMPKAQAGTLQLPFPSLHHWQQRLQPEEGAYPLLAECEGMVVGGLTLWLATNPRRRHVASLGMAVRDDWAGRGVGTALLTAAIDLAEQWLGITRLELTVWADNEAAQALYRKAGFVEEGRARAYGLRNGELTDTLYMARIRQ</sequence>
<evidence type="ECO:0000313" key="4">
    <source>
        <dbReference type="EMBL" id="ALP41771.1"/>
    </source>
</evidence>
<dbReference type="SUPFAM" id="SSF55729">
    <property type="entry name" value="Acyl-CoA N-acyltransferases (Nat)"/>
    <property type="match status" value="1"/>
</dbReference>
<accession>A0A0S2SJA2</accession>
<dbReference type="Pfam" id="PF00583">
    <property type="entry name" value="Acetyltransf_1"/>
    <property type="match status" value="1"/>
</dbReference>
<proteinExistence type="predicted"/>
<dbReference type="InterPro" id="IPR016181">
    <property type="entry name" value="Acyl_CoA_acyltransferase"/>
</dbReference>
<dbReference type="PANTHER" id="PTHR43877">
    <property type="entry name" value="AMINOALKYLPHOSPHONATE N-ACETYLTRANSFERASE-RELATED-RELATED"/>
    <property type="match status" value="1"/>
</dbReference>
<dbReference type="InterPro" id="IPR050832">
    <property type="entry name" value="Bact_Acetyltransf"/>
</dbReference>
<evidence type="ECO:0000313" key="5">
    <source>
        <dbReference type="EMBL" id="MBZ6067977.1"/>
    </source>
</evidence>
<dbReference type="EMBL" id="CP013067">
    <property type="protein sequence ID" value="ALP41771.1"/>
    <property type="molecule type" value="Genomic_DNA"/>
</dbReference>
<gene>
    <name evidence="4" type="primary">yhhY</name>
    <name evidence="5" type="ORF">LA374_17430</name>
    <name evidence="4" type="ORF">WL1483_2352</name>
</gene>
<evidence type="ECO:0000313" key="7">
    <source>
        <dbReference type="Proteomes" id="UP000774958"/>
    </source>
</evidence>
<protein>
    <submittedName>
        <fullName evidence="4 5">Acetyltransferase</fullName>
        <ecNumber evidence="5">2.3.1.-</ecNumber>
    </submittedName>
</protein>
<organism evidence="4 6">
    <name type="scientific">Aeromonas schubertii</name>
    <dbReference type="NCBI Taxonomy" id="652"/>
    <lineage>
        <taxon>Bacteria</taxon>
        <taxon>Pseudomonadati</taxon>
        <taxon>Pseudomonadota</taxon>
        <taxon>Gammaproteobacteria</taxon>
        <taxon>Aeromonadales</taxon>
        <taxon>Aeromonadaceae</taxon>
        <taxon>Aeromonas</taxon>
    </lineage>
</organism>
<evidence type="ECO:0000256" key="1">
    <source>
        <dbReference type="ARBA" id="ARBA00022679"/>
    </source>
</evidence>
<dbReference type="RefSeq" id="WP_060588085.1">
    <property type="nucleotide sequence ID" value="NZ_CP013067.1"/>
</dbReference>
<name>A0A0S2SJA2_9GAMM</name>
<dbReference type="Proteomes" id="UP000058114">
    <property type="component" value="Chromosome"/>
</dbReference>
<feature type="domain" description="N-acetyltransferase" evidence="3">
    <location>
        <begin position="3"/>
        <end position="162"/>
    </location>
</feature>
<evidence type="ECO:0000256" key="2">
    <source>
        <dbReference type="ARBA" id="ARBA00023315"/>
    </source>
</evidence>
<dbReference type="EMBL" id="JAIRBT010000031">
    <property type="protein sequence ID" value="MBZ6067977.1"/>
    <property type="molecule type" value="Genomic_DNA"/>
</dbReference>
<reference evidence="4 6" key="2">
    <citation type="journal article" date="2016" name="Genome Announc.">
        <title>Complete Genome Sequence of the Highly Virulent Aeromonas schubertii Strain WL1483, Isolated from Diseased Snakehead Fish (Channa argus) in China.</title>
        <authorList>
            <person name="Liu L."/>
            <person name="Li N."/>
            <person name="Zhang D."/>
            <person name="Fu X."/>
            <person name="Shi C."/>
            <person name="Lin Q."/>
            <person name="Hao G."/>
        </authorList>
    </citation>
    <scope>NUCLEOTIDE SEQUENCE [LARGE SCALE GENOMIC DNA]</scope>
    <source>
        <strain evidence="4 6">WL1483</strain>
    </source>
</reference>
<reference evidence="6" key="1">
    <citation type="submission" date="2015-10" db="EMBL/GenBank/DDBJ databases">
        <title>Complete Genome Sequence of Aeromonas schubertii strain WL1483.</title>
        <authorList>
            <person name="Liu L."/>
        </authorList>
    </citation>
    <scope>NUCLEOTIDE SEQUENCE [LARGE SCALE GENOMIC DNA]</scope>
    <source>
        <strain evidence="6">WL1483</strain>
    </source>
</reference>
<dbReference type="PATRIC" id="fig|652.5.peg.4321"/>
<evidence type="ECO:0000259" key="3">
    <source>
        <dbReference type="PROSITE" id="PS51186"/>
    </source>
</evidence>